<protein>
    <submittedName>
        <fullName evidence="1">Uncharacterized protein</fullName>
    </submittedName>
</protein>
<dbReference type="RefSeq" id="WP_015369675.1">
    <property type="nucleotide sequence ID" value="NZ_AP022108.1"/>
</dbReference>
<organism evidence="1 2">
    <name type="scientific">Klebsiella aerogenes</name>
    <name type="common">Enterobacter aerogenes</name>
    <dbReference type="NCBI Taxonomy" id="548"/>
    <lineage>
        <taxon>Bacteria</taxon>
        <taxon>Pseudomonadati</taxon>
        <taxon>Pseudomonadota</taxon>
        <taxon>Gammaproteobacteria</taxon>
        <taxon>Enterobacterales</taxon>
        <taxon>Enterobacteriaceae</taxon>
        <taxon>Klebsiella/Raoultella group</taxon>
        <taxon>Klebsiella</taxon>
    </lineage>
</organism>
<dbReference type="Proteomes" id="UP001279012">
    <property type="component" value="Unassembled WGS sequence"/>
</dbReference>
<reference evidence="1" key="1">
    <citation type="submission" date="2023-11" db="EMBL/GenBank/DDBJ databases">
        <title>Detection of rare carbapenemases in Enterobacterales - comparison of two colorimetric and two CIM-based carbapenemase assays.</title>
        <authorList>
            <person name="Schaffarczyk L."/>
            <person name="Noster J."/>
            <person name="Stelzer Y."/>
            <person name="Sattler J."/>
            <person name="Gatermann S."/>
            <person name="Hamprecht A."/>
        </authorList>
    </citation>
    <scope>NUCLEOTIDE SEQUENCE</scope>
    <source>
        <strain evidence="1">CIM-Cont-037</strain>
    </source>
</reference>
<dbReference type="EMBL" id="JAWZZT010000004">
    <property type="protein sequence ID" value="MDX7014112.1"/>
    <property type="molecule type" value="Genomic_DNA"/>
</dbReference>
<accession>A0AAW9DYF6</accession>
<gene>
    <name evidence="1" type="ORF">SJ059_06420</name>
</gene>
<comment type="caution">
    <text evidence="1">The sequence shown here is derived from an EMBL/GenBank/DDBJ whole genome shotgun (WGS) entry which is preliminary data.</text>
</comment>
<proteinExistence type="predicted"/>
<evidence type="ECO:0000313" key="2">
    <source>
        <dbReference type="Proteomes" id="UP001279012"/>
    </source>
</evidence>
<evidence type="ECO:0000313" key="1">
    <source>
        <dbReference type="EMBL" id="MDX7014112.1"/>
    </source>
</evidence>
<name>A0AAW9DYF6_KLEAE</name>
<dbReference type="AlphaFoldDB" id="A0AAW9DYF6"/>
<sequence length="40" mass="4824">MFFCYVLANNITSANGRRVIFYKGTFSESNEWYHHFTSVW</sequence>